<evidence type="ECO:0000259" key="1">
    <source>
        <dbReference type="Pfam" id="PF00931"/>
    </source>
</evidence>
<comment type="caution">
    <text evidence="2">The sequence shown here is derived from an EMBL/GenBank/DDBJ whole genome shotgun (WGS) entry which is preliminary data.</text>
</comment>
<dbReference type="PANTHER" id="PTHR19338:SF73">
    <property type="entry name" value="DISEASE RESISTANCE PROTEIN RGA2-LIKE"/>
    <property type="match status" value="1"/>
</dbReference>
<dbReference type="EMBL" id="MLFT02000001">
    <property type="protein sequence ID" value="PHT60547.1"/>
    <property type="molecule type" value="Genomic_DNA"/>
</dbReference>
<accession>A0A2G2XSS7</accession>
<evidence type="ECO:0000313" key="3">
    <source>
        <dbReference type="Proteomes" id="UP000224567"/>
    </source>
</evidence>
<dbReference type="InterPro" id="IPR027417">
    <property type="entry name" value="P-loop_NTPase"/>
</dbReference>
<dbReference type="STRING" id="33114.A0A2G2XSS7"/>
<name>A0A2G2XSS7_CAPBA</name>
<dbReference type="SUPFAM" id="SSF52540">
    <property type="entry name" value="P-loop containing nucleoside triphosphate hydrolases"/>
    <property type="match status" value="1"/>
</dbReference>
<reference evidence="2 3" key="1">
    <citation type="journal article" date="2017" name="Genome Biol.">
        <title>New reference genome sequences of hot pepper reveal the massive evolution of plant disease-resistance genes by retroduplication.</title>
        <authorList>
            <person name="Kim S."/>
            <person name="Park J."/>
            <person name="Yeom S.I."/>
            <person name="Kim Y.M."/>
            <person name="Seo E."/>
            <person name="Kim K.T."/>
            <person name="Kim M.S."/>
            <person name="Lee J.M."/>
            <person name="Cheong K."/>
            <person name="Shin H.S."/>
            <person name="Kim S.B."/>
            <person name="Han K."/>
            <person name="Lee J."/>
            <person name="Park M."/>
            <person name="Lee H.A."/>
            <person name="Lee H.Y."/>
            <person name="Lee Y."/>
            <person name="Oh S."/>
            <person name="Lee J.H."/>
            <person name="Choi E."/>
            <person name="Choi E."/>
            <person name="Lee S.E."/>
            <person name="Jeon J."/>
            <person name="Kim H."/>
            <person name="Choi G."/>
            <person name="Song H."/>
            <person name="Lee J."/>
            <person name="Lee S.C."/>
            <person name="Kwon J.K."/>
            <person name="Lee H.Y."/>
            <person name="Koo N."/>
            <person name="Hong Y."/>
            <person name="Kim R.W."/>
            <person name="Kang W.H."/>
            <person name="Huh J.H."/>
            <person name="Kang B.C."/>
            <person name="Yang T.J."/>
            <person name="Lee Y.H."/>
            <person name="Bennetzen J.L."/>
            <person name="Choi D."/>
        </authorList>
    </citation>
    <scope>NUCLEOTIDE SEQUENCE [LARGE SCALE GENOMIC DNA]</scope>
    <source>
        <strain evidence="3">cv. PBC81</strain>
    </source>
</reference>
<dbReference type="Proteomes" id="UP000224567">
    <property type="component" value="Unassembled WGS sequence"/>
</dbReference>
<feature type="domain" description="NB-ARC" evidence="1">
    <location>
        <begin position="35"/>
        <end position="165"/>
    </location>
</feature>
<dbReference type="AlphaFoldDB" id="A0A2G2XSS7"/>
<proteinExistence type="predicted"/>
<gene>
    <name evidence="2" type="ORF">CQW23_02910</name>
</gene>
<evidence type="ECO:0000313" key="2">
    <source>
        <dbReference type="EMBL" id="PHT60547.1"/>
    </source>
</evidence>
<dbReference type="PRINTS" id="PR00364">
    <property type="entry name" value="DISEASERSIST"/>
</dbReference>
<organism evidence="2 3">
    <name type="scientific">Capsicum baccatum</name>
    <name type="common">Peruvian pepper</name>
    <dbReference type="NCBI Taxonomy" id="33114"/>
    <lineage>
        <taxon>Eukaryota</taxon>
        <taxon>Viridiplantae</taxon>
        <taxon>Streptophyta</taxon>
        <taxon>Embryophyta</taxon>
        <taxon>Tracheophyta</taxon>
        <taxon>Spermatophyta</taxon>
        <taxon>Magnoliopsida</taxon>
        <taxon>eudicotyledons</taxon>
        <taxon>Gunneridae</taxon>
        <taxon>Pentapetalae</taxon>
        <taxon>asterids</taxon>
        <taxon>lamiids</taxon>
        <taxon>Solanales</taxon>
        <taxon>Solanaceae</taxon>
        <taxon>Solanoideae</taxon>
        <taxon>Capsiceae</taxon>
        <taxon>Capsicum</taxon>
    </lineage>
</organism>
<dbReference type="PANTHER" id="PTHR19338">
    <property type="entry name" value="TRANSLOCASE OF INNER MITOCHONDRIAL MEMBRANE 13 HOMOLOG"/>
    <property type="match status" value="1"/>
</dbReference>
<dbReference type="InterPro" id="IPR002182">
    <property type="entry name" value="NB-ARC"/>
</dbReference>
<sequence>MEVVKTCGEGTLSSEVYSTRHSFTSIDVDEVASFEKDTKNIMKKLTGGTKELDVLSIFGMPGTKKTTLARKVYNNLSLVNYVDAKSWYDILQEYNRRTLLVEIFKQVKVDKNKIKEDVDIADELQKTLKGKRYLIVLYDIWEVRAWEDLGLCFPKGKNGCRVMMAVEYVLNVDKEDMEEAFTIFLFDLLNIILVMVSHGSSNAGVTYCTLHDVVHHAEYQLDKIPMLESKETKCFGECPV</sequence>
<dbReference type="Pfam" id="PF00931">
    <property type="entry name" value="NB-ARC"/>
    <property type="match status" value="1"/>
</dbReference>
<dbReference type="GO" id="GO:0043531">
    <property type="term" value="F:ADP binding"/>
    <property type="evidence" value="ECO:0007669"/>
    <property type="project" value="InterPro"/>
</dbReference>
<protein>
    <recommendedName>
        <fullName evidence="1">NB-ARC domain-containing protein</fullName>
    </recommendedName>
</protein>
<dbReference type="OrthoDB" id="1288760at2759"/>
<reference evidence="3" key="2">
    <citation type="journal article" date="2017" name="J. Anim. Genet.">
        <title>Multiple reference genome sequences of hot pepper reveal the massive evolution of plant disease resistance genes by retroduplication.</title>
        <authorList>
            <person name="Kim S."/>
            <person name="Park J."/>
            <person name="Yeom S.-I."/>
            <person name="Kim Y.-M."/>
            <person name="Seo E."/>
            <person name="Kim K.-T."/>
            <person name="Kim M.-S."/>
            <person name="Lee J.M."/>
            <person name="Cheong K."/>
            <person name="Shin H.-S."/>
            <person name="Kim S.-B."/>
            <person name="Han K."/>
            <person name="Lee J."/>
            <person name="Park M."/>
            <person name="Lee H.-A."/>
            <person name="Lee H.-Y."/>
            <person name="Lee Y."/>
            <person name="Oh S."/>
            <person name="Lee J.H."/>
            <person name="Choi E."/>
            <person name="Choi E."/>
            <person name="Lee S.E."/>
            <person name="Jeon J."/>
            <person name="Kim H."/>
            <person name="Choi G."/>
            <person name="Song H."/>
            <person name="Lee J."/>
            <person name="Lee S.-C."/>
            <person name="Kwon J.-K."/>
            <person name="Lee H.-Y."/>
            <person name="Koo N."/>
            <person name="Hong Y."/>
            <person name="Kim R.W."/>
            <person name="Kang W.-H."/>
            <person name="Huh J.H."/>
            <person name="Kang B.-C."/>
            <person name="Yang T.-J."/>
            <person name="Lee Y.-H."/>
            <person name="Bennetzen J.L."/>
            <person name="Choi D."/>
        </authorList>
    </citation>
    <scope>NUCLEOTIDE SEQUENCE [LARGE SCALE GENOMIC DNA]</scope>
    <source>
        <strain evidence="3">cv. PBC81</strain>
    </source>
</reference>
<dbReference type="Gene3D" id="3.40.50.300">
    <property type="entry name" value="P-loop containing nucleotide triphosphate hydrolases"/>
    <property type="match status" value="1"/>
</dbReference>
<keyword evidence="3" id="KW-1185">Reference proteome</keyword>